<protein>
    <submittedName>
        <fullName evidence="5">Lyr family of fe s cluster biogenesis protein</fullName>
    </submittedName>
</protein>
<dbReference type="KEGG" id="ngd:NGA_2031810"/>
<comment type="subcellular location">
    <subcellularLocation>
        <location evidence="1">Mitochondrion matrix</location>
    </subcellularLocation>
</comment>
<dbReference type="CDD" id="cd20268">
    <property type="entry name" value="Complex1_LYR_SDHAF1_LYRM8"/>
    <property type="match status" value="1"/>
</dbReference>
<dbReference type="PANTHER" id="PTHR13675">
    <property type="entry name" value="LYR MOTIF-CONTAINING PROTEIN 2"/>
    <property type="match status" value="1"/>
</dbReference>
<dbReference type="PANTHER" id="PTHR13675:SF1">
    <property type="entry name" value="SUCCINATE DEHYDROGENASE ASSEMBLY FACTOR 1, MITOCHONDRIAL"/>
    <property type="match status" value="1"/>
</dbReference>
<dbReference type="InterPro" id="IPR008011">
    <property type="entry name" value="Complex1_LYR_dom"/>
</dbReference>
<accession>I2CRH0</accession>
<dbReference type="RefSeq" id="XP_005855854.1">
    <property type="nucleotide sequence ID" value="XM_005855792.1"/>
</dbReference>
<keyword evidence="2" id="KW-0496">Mitochondrion</keyword>
<evidence type="ECO:0000313" key="5">
    <source>
        <dbReference type="EMBL" id="AFJ69503.1"/>
    </source>
</evidence>
<dbReference type="OrthoDB" id="273010at2759"/>
<evidence type="ECO:0000256" key="2">
    <source>
        <dbReference type="ARBA" id="ARBA00023128"/>
    </source>
</evidence>
<comment type="similarity">
    <text evidence="4">Belongs to the complex I LYR family. SDHAF1 subfamily.</text>
</comment>
<name>I2CRH0_NANGC</name>
<organism evidence="5">
    <name type="scientific">Nannochloropsis gaditana (strain CCMP526)</name>
    <name type="common">Green microalga</name>
    <name type="synonym">Microchloropsis gaditana</name>
    <dbReference type="NCBI Taxonomy" id="1093141"/>
    <lineage>
        <taxon>Eukaryota</taxon>
        <taxon>Sar</taxon>
        <taxon>Stramenopiles</taxon>
        <taxon>Ochrophyta</taxon>
        <taxon>Eustigmatophyceae</taxon>
        <taxon>Eustigmatales</taxon>
        <taxon>Monodopsidaceae</taxon>
        <taxon>Nannochloropsis</taxon>
    </lineage>
</organism>
<sequence>MSPQRASGLQKEVLSLYRRVLRAARVKDAGKIDGGTYTLARTRFREDATSVSRMDFQKIEFLIRQGHKQLKYLNMPSVLRGASVTPSAASRH</sequence>
<dbReference type="KEGG" id="ngd:NGA_2031820"/>
<dbReference type="InterPro" id="IPR045295">
    <property type="entry name" value="Complex1_LYR_SDHAF1_LYRM8"/>
</dbReference>
<dbReference type="Pfam" id="PF05347">
    <property type="entry name" value="Complex1_LYR"/>
    <property type="match status" value="1"/>
</dbReference>
<evidence type="ECO:0000256" key="1">
    <source>
        <dbReference type="ARBA" id="ARBA00004305"/>
    </source>
</evidence>
<evidence type="ECO:0000256" key="3">
    <source>
        <dbReference type="ARBA" id="ARBA00023186"/>
    </source>
</evidence>
<dbReference type="OMA" id="VEMYSSP"/>
<dbReference type="GO" id="GO:0005759">
    <property type="term" value="C:mitochondrial matrix"/>
    <property type="evidence" value="ECO:0007669"/>
    <property type="project" value="UniProtKB-SubCell"/>
</dbReference>
<reference evidence="5" key="2">
    <citation type="journal article" date="2012" name="Nat. Commun.">
        <title>Draft genome sequence and genetic transformation of the oleaginous alga Nannochloropis gaditana.</title>
        <authorList>
            <person name="Radakovits R."/>
            <person name="Jinkerson R.E."/>
            <person name="Fuerstenberg S.I."/>
            <person name="Tae H."/>
            <person name="Settlage R.E."/>
            <person name="Boore J.L."/>
            <person name="Posewitz M.C."/>
        </authorList>
    </citation>
    <scope>NUCLEOTIDE SEQUENCE</scope>
    <source>
        <strain evidence="5">CCMP526</strain>
    </source>
</reference>
<reference evidence="5" key="1">
    <citation type="journal article" date="2012" name="Bioengineered">
        <title>Additional insights into the genome of the oleaginous model alga Nannochloropsis gaditana.</title>
        <authorList>
            <person name="Jinkerson R.E."/>
            <person name="Radakovits R."/>
            <person name="Posewitz M.C."/>
        </authorList>
    </citation>
    <scope>NUCLEOTIDE SEQUENCE</scope>
    <source>
        <strain evidence="5">CCMP526</strain>
    </source>
</reference>
<proteinExistence type="evidence at transcript level"/>
<dbReference type="EMBL" id="JU980440">
    <property type="protein sequence ID" value="AFJ69503.1"/>
    <property type="molecule type" value="mRNA"/>
</dbReference>
<gene>
    <name evidence="5" type="ORF">NGATSA_2031810</name>
</gene>
<dbReference type="AlphaFoldDB" id="I2CRH0"/>
<evidence type="ECO:0000256" key="4">
    <source>
        <dbReference type="ARBA" id="ARBA00025715"/>
    </source>
</evidence>
<dbReference type="RefSeq" id="XP_005855485.1">
    <property type="nucleotide sequence ID" value="XM_005855423.1"/>
</dbReference>
<dbReference type="GO" id="GO:0034553">
    <property type="term" value="P:mitochondrial respiratory chain complex II assembly"/>
    <property type="evidence" value="ECO:0007669"/>
    <property type="project" value="InterPro"/>
</dbReference>
<keyword evidence="3" id="KW-0143">Chaperone</keyword>